<evidence type="ECO:0000256" key="5">
    <source>
        <dbReference type="ARBA" id="ARBA00022989"/>
    </source>
</evidence>
<keyword evidence="5 7" id="KW-1133">Transmembrane helix</keyword>
<dbReference type="PANTHER" id="PTHR30589:SF0">
    <property type="entry name" value="PHOSPHATIDYLGLYCEROL--PROLIPOPROTEIN DIACYLGLYCERYL TRANSFERASE"/>
    <property type="match status" value="1"/>
</dbReference>
<feature type="transmembrane region" description="Helical" evidence="7">
    <location>
        <begin position="196"/>
        <end position="215"/>
    </location>
</feature>
<keyword evidence="2" id="KW-1003">Cell membrane</keyword>
<evidence type="ECO:0000313" key="9">
    <source>
        <dbReference type="Proteomes" id="UP001602119"/>
    </source>
</evidence>
<gene>
    <name evidence="8" type="ORF">ACFY05_03600</name>
</gene>
<dbReference type="GO" id="GO:0008961">
    <property type="term" value="F:phosphatidylglycerol-prolipoprotein diacylglyceryl transferase activity"/>
    <property type="evidence" value="ECO:0007669"/>
    <property type="project" value="UniProtKB-EC"/>
</dbReference>
<feature type="transmembrane region" description="Helical" evidence="7">
    <location>
        <begin position="227"/>
        <end position="243"/>
    </location>
</feature>
<accession>A0ABW6V1J1</accession>
<evidence type="ECO:0000256" key="6">
    <source>
        <dbReference type="ARBA" id="ARBA00023136"/>
    </source>
</evidence>
<dbReference type="Proteomes" id="UP001602119">
    <property type="component" value="Unassembled WGS sequence"/>
</dbReference>
<name>A0ABW6V1J1_MICFU</name>
<dbReference type="Pfam" id="PF01790">
    <property type="entry name" value="LGT"/>
    <property type="match status" value="1"/>
</dbReference>
<dbReference type="EC" id="2.5.1.145" evidence="8"/>
<feature type="transmembrane region" description="Helical" evidence="7">
    <location>
        <begin position="12"/>
        <end position="32"/>
    </location>
</feature>
<dbReference type="PANTHER" id="PTHR30589">
    <property type="entry name" value="PROLIPOPROTEIN DIACYLGLYCERYL TRANSFERASE"/>
    <property type="match status" value="1"/>
</dbReference>
<evidence type="ECO:0000256" key="1">
    <source>
        <dbReference type="ARBA" id="ARBA00007150"/>
    </source>
</evidence>
<organism evidence="8 9">
    <name type="scientific">Microtetraspora fusca</name>
    <dbReference type="NCBI Taxonomy" id="1997"/>
    <lineage>
        <taxon>Bacteria</taxon>
        <taxon>Bacillati</taxon>
        <taxon>Actinomycetota</taxon>
        <taxon>Actinomycetes</taxon>
        <taxon>Streptosporangiales</taxon>
        <taxon>Streptosporangiaceae</taxon>
        <taxon>Microtetraspora</taxon>
    </lineage>
</organism>
<keyword evidence="9" id="KW-1185">Reference proteome</keyword>
<keyword evidence="6 7" id="KW-0472">Membrane</keyword>
<evidence type="ECO:0000256" key="7">
    <source>
        <dbReference type="SAM" id="Phobius"/>
    </source>
</evidence>
<keyword evidence="3 8" id="KW-0808">Transferase</keyword>
<sequence>MLPELRFGGLAVPTHGFFVGLGVLVAAVVFVLEARRRGALHEDSLVAVAGALVGGAIGMRLSGWAEHLDPHLNPSLLEAWMFGSRSILGGLTGAYVGVLIAKRLVGYRGKTGDLFAPAVALGMAVGRIGCFLTEAPGRPTGLPWGVHAPASVPECPGCLAGQAMHPSFLYEVAFQLAAFFALVWARDRVRRPGELFTLYVGAYAVFRFLVEFTRANETVWLDLTRPQWFLLPGLVLVFIRLLYGYHRGYYDMLVHKRDSRTHRGQEEGAPQAPQTR</sequence>
<feature type="transmembrane region" description="Helical" evidence="7">
    <location>
        <begin position="44"/>
        <end position="62"/>
    </location>
</feature>
<proteinExistence type="inferred from homology"/>
<keyword evidence="4 7" id="KW-0812">Transmembrane</keyword>
<protein>
    <submittedName>
        <fullName evidence="8">Prolipoprotein diacylglyceryl transferase</fullName>
        <ecNumber evidence="8">2.5.1.145</ecNumber>
    </submittedName>
</protein>
<feature type="transmembrane region" description="Helical" evidence="7">
    <location>
        <begin position="114"/>
        <end position="135"/>
    </location>
</feature>
<comment type="similarity">
    <text evidence="1">Belongs to the Lgt family.</text>
</comment>
<dbReference type="InterPro" id="IPR001640">
    <property type="entry name" value="Lgt"/>
</dbReference>
<feature type="transmembrane region" description="Helical" evidence="7">
    <location>
        <begin position="167"/>
        <end position="184"/>
    </location>
</feature>
<dbReference type="EMBL" id="JBIAXI010000002">
    <property type="protein sequence ID" value="MFF4771922.1"/>
    <property type="molecule type" value="Genomic_DNA"/>
</dbReference>
<comment type="caution">
    <text evidence="8">The sequence shown here is derived from an EMBL/GenBank/DDBJ whole genome shotgun (WGS) entry which is preliminary data.</text>
</comment>
<reference evidence="8 9" key="1">
    <citation type="submission" date="2024-10" db="EMBL/GenBank/DDBJ databases">
        <title>The Natural Products Discovery Center: Release of the First 8490 Sequenced Strains for Exploring Actinobacteria Biosynthetic Diversity.</title>
        <authorList>
            <person name="Kalkreuter E."/>
            <person name="Kautsar S.A."/>
            <person name="Yang D."/>
            <person name="Bader C.D."/>
            <person name="Teijaro C.N."/>
            <person name="Fluegel L."/>
            <person name="Davis C.M."/>
            <person name="Simpson J.R."/>
            <person name="Lauterbach L."/>
            <person name="Steele A.D."/>
            <person name="Gui C."/>
            <person name="Meng S."/>
            <person name="Li G."/>
            <person name="Viehrig K."/>
            <person name="Ye F."/>
            <person name="Su P."/>
            <person name="Kiefer A.F."/>
            <person name="Nichols A."/>
            <person name="Cepeda A.J."/>
            <person name="Yan W."/>
            <person name="Fan B."/>
            <person name="Jiang Y."/>
            <person name="Adhikari A."/>
            <person name="Zheng C.-J."/>
            <person name="Schuster L."/>
            <person name="Cowan T.M."/>
            <person name="Smanski M.J."/>
            <person name="Chevrette M.G."/>
            <person name="De Carvalho L.P.S."/>
            <person name="Shen B."/>
        </authorList>
    </citation>
    <scope>NUCLEOTIDE SEQUENCE [LARGE SCALE GENOMIC DNA]</scope>
    <source>
        <strain evidence="8 9">NPDC001281</strain>
    </source>
</reference>
<evidence type="ECO:0000256" key="3">
    <source>
        <dbReference type="ARBA" id="ARBA00022679"/>
    </source>
</evidence>
<evidence type="ECO:0000256" key="4">
    <source>
        <dbReference type="ARBA" id="ARBA00022692"/>
    </source>
</evidence>
<evidence type="ECO:0000313" key="8">
    <source>
        <dbReference type="EMBL" id="MFF4771922.1"/>
    </source>
</evidence>
<dbReference type="RefSeq" id="WP_387340499.1">
    <property type="nucleotide sequence ID" value="NZ_JBIAXI010000002.1"/>
</dbReference>
<evidence type="ECO:0000256" key="2">
    <source>
        <dbReference type="ARBA" id="ARBA00022475"/>
    </source>
</evidence>
<feature type="transmembrane region" description="Helical" evidence="7">
    <location>
        <begin position="82"/>
        <end position="102"/>
    </location>
</feature>